<dbReference type="OrthoDB" id="1751727at2759"/>
<sequence>MRAIIPENKVLPPMERYEGLTDPIKHLRSFVDAMAVYSSDELVWCRVFSLSLKGEALDWFHSLLPRSIDGFATLRQLFSQQYVSNRTPGVTYTTLVRMRQGREESLKTFMDRFNRTAQQVRNADQRMIVSALTTALQPGPFVDYLYAEEPQTMDELQNRLASFIRVEEGRSHQRGREEGESTSRIEKERRGEKRPFGRVEQGSSFRGEGRFKIPQYIHYTPLNAPRTKVMEEADESKYCRYHQNRGHTTEDCKTLKDKLESLVQQGHLRQFVRRGGSSGNSDVVTNTPHQRQKHEGGSRRSQSKSRDRTVRGVINTISGGFAGEGPTVAARKRHLRSLHHVNRAGITKKSMPVISFSDVDFHASDPEQDDPMVITAMIARYQVGKILVDQGSSANILYWKTF</sequence>
<dbReference type="Pfam" id="PF03732">
    <property type="entry name" value="Retrotrans_gag"/>
    <property type="match status" value="1"/>
</dbReference>
<name>A0A1S3VG52_VIGRR</name>
<keyword evidence="3" id="KW-1185">Reference proteome</keyword>
<dbReference type="GeneID" id="106774662"/>
<accession>A0A1S3VG52</accession>
<proteinExistence type="predicted"/>
<evidence type="ECO:0000313" key="4">
    <source>
        <dbReference type="RefSeq" id="XP_014517192.1"/>
    </source>
</evidence>
<feature type="compositionally biased region" description="Basic and acidic residues" evidence="1">
    <location>
        <begin position="293"/>
        <end position="310"/>
    </location>
</feature>
<evidence type="ECO:0000256" key="1">
    <source>
        <dbReference type="SAM" id="MobiDB-lite"/>
    </source>
</evidence>
<protein>
    <submittedName>
        <fullName evidence="4">Uncharacterized protein LOC106774662</fullName>
    </submittedName>
</protein>
<gene>
    <name evidence="4" type="primary">LOC106774662</name>
</gene>
<feature type="compositionally biased region" description="Basic and acidic residues" evidence="1">
    <location>
        <begin position="167"/>
        <end position="197"/>
    </location>
</feature>
<reference evidence="3" key="1">
    <citation type="journal article" date="2014" name="Nat. Commun.">
        <title>Genome sequence of mungbean and insights into evolution within Vigna species.</title>
        <authorList>
            <person name="Kang Y.J."/>
            <person name="Kim S.K."/>
            <person name="Kim M.Y."/>
            <person name="Lestari P."/>
            <person name="Kim K.H."/>
            <person name="Ha B.K."/>
            <person name="Jun T.H."/>
            <person name="Hwang W.J."/>
            <person name="Lee T."/>
            <person name="Lee J."/>
            <person name="Shim S."/>
            <person name="Yoon M.Y."/>
            <person name="Jang Y.E."/>
            <person name="Han K.S."/>
            <person name="Taeprayoon P."/>
            <person name="Yoon N."/>
            <person name="Somta P."/>
            <person name="Tanya P."/>
            <person name="Kim K.S."/>
            <person name="Gwag J.G."/>
            <person name="Moon J.K."/>
            <person name="Lee Y.H."/>
            <person name="Park B.S."/>
            <person name="Bombarely A."/>
            <person name="Doyle J.J."/>
            <person name="Jackson S.A."/>
            <person name="Schafleitner R."/>
            <person name="Srinives P."/>
            <person name="Varshney R.K."/>
            <person name="Lee S.H."/>
        </authorList>
    </citation>
    <scope>NUCLEOTIDE SEQUENCE [LARGE SCALE GENOMIC DNA]</scope>
    <source>
        <strain evidence="3">cv. VC1973A</strain>
    </source>
</reference>
<feature type="region of interest" description="Disordered" evidence="1">
    <location>
        <begin position="167"/>
        <end position="207"/>
    </location>
</feature>
<evidence type="ECO:0000313" key="3">
    <source>
        <dbReference type="Proteomes" id="UP000087766"/>
    </source>
</evidence>
<dbReference type="KEGG" id="vra:106774662"/>
<dbReference type="InterPro" id="IPR005162">
    <property type="entry name" value="Retrotrans_gag_dom"/>
</dbReference>
<dbReference type="RefSeq" id="XP_014517192.1">
    <property type="nucleotide sequence ID" value="XM_014661706.1"/>
</dbReference>
<dbReference type="Proteomes" id="UP000087766">
    <property type="component" value="Chromosome 10"/>
</dbReference>
<dbReference type="AlphaFoldDB" id="A0A1S3VG52"/>
<feature type="domain" description="Retrotransposon gag" evidence="2">
    <location>
        <begin position="47"/>
        <end position="137"/>
    </location>
</feature>
<dbReference type="PANTHER" id="PTHR33223">
    <property type="entry name" value="CCHC-TYPE DOMAIN-CONTAINING PROTEIN"/>
    <property type="match status" value="1"/>
</dbReference>
<dbReference type="PANTHER" id="PTHR33223:SF10">
    <property type="entry name" value="AMINOTRANSFERASE-LIKE PLANT MOBILE DOMAIN-CONTAINING PROTEIN"/>
    <property type="match status" value="1"/>
</dbReference>
<feature type="region of interest" description="Disordered" evidence="1">
    <location>
        <begin position="271"/>
        <end position="310"/>
    </location>
</feature>
<organism evidence="3 4">
    <name type="scientific">Vigna radiata var. radiata</name>
    <name type="common">Mung bean</name>
    <name type="synonym">Phaseolus aureus</name>
    <dbReference type="NCBI Taxonomy" id="3916"/>
    <lineage>
        <taxon>Eukaryota</taxon>
        <taxon>Viridiplantae</taxon>
        <taxon>Streptophyta</taxon>
        <taxon>Embryophyta</taxon>
        <taxon>Tracheophyta</taxon>
        <taxon>Spermatophyta</taxon>
        <taxon>Magnoliopsida</taxon>
        <taxon>eudicotyledons</taxon>
        <taxon>Gunneridae</taxon>
        <taxon>Pentapetalae</taxon>
        <taxon>rosids</taxon>
        <taxon>fabids</taxon>
        <taxon>Fabales</taxon>
        <taxon>Fabaceae</taxon>
        <taxon>Papilionoideae</taxon>
        <taxon>50 kb inversion clade</taxon>
        <taxon>NPAAA clade</taxon>
        <taxon>indigoferoid/millettioid clade</taxon>
        <taxon>Phaseoleae</taxon>
        <taxon>Vigna</taxon>
    </lineage>
</organism>
<feature type="compositionally biased region" description="Polar residues" evidence="1">
    <location>
        <begin position="279"/>
        <end position="289"/>
    </location>
</feature>
<reference evidence="4" key="2">
    <citation type="submission" date="2025-08" db="UniProtKB">
        <authorList>
            <consortium name="RefSeq"/>
        </authorList>
    </citation>
    <scope>IDENTIFICATION</scope>
    <source>
        <tissue evidence="4">Leaf</tissue>
    </source>
</reference>
<evidence type="ECO:0000259" key="2">
    <source>
        <dbReference type="Pfam" id="PF03732"/>
    </source>
</evidence>